<gene>
    <name evidence="4" type="ORF">BN980_GECA05s04872g</name>
</gene>
<keyword evidence="2" id="KW-0812">Transmembrane</keyword>
<name>A0A0J9X8U1_GEOCN</name>
<dbReference type="Pfam" id="PF03031">
    <property type="entry name" value="NIF"/>
    <property type="match status" value="1"/>
</dbReference>
<evidence type="ECO:0000313" key="4">
    <source>
        <dbReference type="EMBL" id="CDO53640.1"/>
    </source>
</evidence>
<keyword evidence="2" id="KW-1133">Transmembrane helix</keyword>
<feature type="transmembrane region" description="Helical" evidence="2">
    <location>
        <begin position="116"/>
        <end position="139"/>
    </location>
</feature>
<keyword evidence="5" id="KW-1185">Reference proteome</keyword>
<evidence type="ECO:0000256" key="1">
    <source>
        <dbReference type="SAM" id="MobiDB-lite"/>
    </source>
</evidence>
<dbReference type="CDD" id="cd07521">
    <property type="entry name" value="HAD_FCP1-like"/>
    <property type="match status" value="1"/>
</dbReference>
<organism evidence="4 5">
    <name type="scientific">Geotrichum candidum</name>
    <name type="common">Oospora lactis</name>
    <name type="synonym">Dipodascus geotrichum</name>
    <dbReference type="NCBI Taxonomy" id="1173061"/>
    <lineage>
        <taxon>Eukaryota</taxon>
        <taxon>Fungi</taxon>
        <taxon>Dikarya</taxon>
        <taxon>Ascomycota</taxon>
        <taxon>Saccharomycotina</taxon>
        <taxon>Dipodascomycetes</taxon>
        <taxon>Dipodascales</taxon>
        <taxon>Dipodascaceae</taxon>
        <taxon>Geotrichum</taxon>
    </lineage>
</organism>
<dbReference type="PROSITE" id="PS50969">
    <property type="entry name" value="FCP1"/>
    <property type="match status" value="1"/>
</dbReference>
<dbReference type="Proteomes" id="UP000242525">
    <property type="component" value="Unassembled WGS sequence"/>
</dbReference>
<dbReference type="SUPFAM" id="SSF56784">
    <property type="entry name" value="HAD-like"/>
    <property type="match status" value="1"/>
</dbReference>
<comment type="caution">
    <text evidence="4">The sequence shown here is derived from an EMBL/GenBank/DDBJ whole genome shotgun (WGS) entry which is preliminary data.</text>
</comment>
<accession>A0A0J9X8U1</accession>
<sequence length="442" mass="49077">MNSIQFITNQVDRVIRTPPATPKRSLSTTSIYDEHLAAAVSAATEKLDSIPDTTTPSSSTTTPSSSLSAKSPSDSLPLTPTKTPKHYPNTGLESHVPIIPDKDIASQQHHPPKEHILISILLFLPRLIVFPFVWIYSIVFKKDAVAYSSIFRSFYHSLPTDSDAAAHGLSKSSADNAIGILEDARRVRSPYTPLPTINSASGHHISPLPTRAGTPRRKVKPPIAYALRYPRSLAPPRPLLKPSKKTLVLDLDETLIHSLSRTPTGFSQGHMVEVKLGNKSFATLYNVLKRPYCDKFLETVSQWYNLVVFTASIQEYADPMIDWLEKDRKYFCQRFYRQHCKFYSNNANNGNTSIDRPSVVGDSYGYVKDLALVESDLSKVLIIDNSAISYLNHETNAISIEGWINDPSDTSLLSLIPLLSSLRFATDVRTVLGMKAGESMFS</sequence>
<dbReference type="InterPro" id="IPR004274">
    <property type="entry name" value="FCP1_dom"/>
</dbReference>
<dbReference type="InterPro" id="IPR036412">
    <property type="entry name" value="HAD-like_sf"/>
</dbReference>
<dbReference type="EMBL" id="CCBN010000005">
    <property type="protein sequence ID" value="CDO53640.1"/>
    <property type="molecule type" value="Genomic_DNA"/>
</dbReference>
<dbReference type="GO" id="GO:0016791">
    <property type="term" value="F:phosphatase activity"/>
    <property type="evidence" value="ECO:0007669"/>
    <property type="project" value="InterPro"/>
</dbReference>
<reference evidence="4" key="1">
    <citation type="submission" date="2014-03" db="EMBL/GenBank/DDBJ databases">
        <authorList>
            <person name="Casaregola S."/>
        </authorList>
    </citation>
    <scope>NUCLEOTIDE SEQUENCE [LARGE SCALE GENOMIC DNA]</scope>
    <source>
        <strain evidence="4">CLIB 918</strain>
    </source>
</reference>
<feature type="domain" description="FCP1 homology" evidence="3">
    <location>
        <begin position="240"/>
        <end position="422"/>
    </location>
</feature>
<dbReference type="InterPro" id="IPR011948">
    <property type="entry name" value="Dullard_phosphatase"/>
</dbReference>
<dbReference type="InterPro" id="IPR023214">
    <property type="entry name" value="HAD_sf"/>
</dbReference>
<dbReference type="InterPro" id="IPR050365">
    <property type="entry name" value="TIM50"/>
</dbReference>
<feature type="compositionally biased region" description="Low complexity" evidence="1">
    <location>
        <begin position="50"/>
        <end position="78"/>
    </location>
</feature>
<dbReference type="NCBIfam" id="TIGR02251">
    <property type="entry name" value="HIF-SF_euk"/>
    <property type="match status" value="1"/>
</dbReference>
<dbReference type="OrthoDB" id="277011at2759"/>
<proteinExistence type="predicted"/>
<protein>
    <submittedName>
        <fullName evidence="4">Similar to Saccharomyces cerevisiae YHR004C NEM1 Probable catalytic subunit of Nem1p-Spo7p phosphatase holoenzyme</fullName>
    </submittedName>
</protein>
<feature type="region of interest" description="Disordered" evidence="1">
    <location>
        <begin position="47"/>
        <end position="93"/>
    </location>
</feature>
<dbReference type="AlphaFoldDB" id="A0A0J9X8U1"/>
<dbReference type="STRING" id="1173061.A0A0J9X8U1"/>
<evidence type="ECO:0000259" key="3">
    <source>
        <dbReference type="PROSITE" id="PS50969"/>
    </source>
</evidence>
<evidence type="ECO:0000256" key="2">
    <source>
        <dbReference type="SAM" id="Phobius"/>
    </source>
</evidence>
<keyword evidence="2" id="KW-0472">Membrane</keyword>
<dbReference type="Gene3D" id="3.40.50.1000">
    <property type="entry name" value="HAD superfamily/HAD-like"/>
    <property type="match status" value="1"/>
</dbReference>
<evidence type="ECO:0000313" key="5">
    <source>
        <dbReference type="Proteomes" id="UP000242525"/>
    </source>
</evidence>
<dbReference type="PANTHER" id="PTHR12210">
    <property type="entry name" value="DULLARD PROTEIN PHOSPHATASE"/>
    <property type="match status" value="1"/>
</dbReference>
<dbReference type="SMART" id="SM00577">
    <property type="entry name" value="CPDc"/>
    <property type="match status" value="1"/>
</dbReference>